<comment type="caution">
    <text evidence="3">The sequence shown here is derived from an EMBL/GenBank/DDBJ whole genome shotgun (WGS) entry which is preliminary data.</text>
</comment>
<dbReference type="Proteomes" id="UP001240164">
    <property type="component" value="Unassembled WGS sequence"/>
</dbReference>
<dbReference type="GO" id="GO:0016787">
    <property type="term" value="F:hydrolase activity"/>
    <property type="evidence" value="ECO:0007669"/>
    <property type="project" value="UniProtKB-KW"/>
</dbReference>
<dbReference type="InterPro" id="IPR029058">
    <property type="entry name" value="AB_hydrolase_fold"/>
</dbReference>
<dbReference type="RefSeq" id="WP_307012626.1">
    <property type="nucleotide sequence ID" value="NZ_JAUSQP010000005.1"/>
</dbReference>
<dbReference type="Gene3D" id="3.40.50.1820">
    <property type="entry name" value="alpha/beta hydrolase"/>
    <property type="match status" value="1"/>
</dbReference>
<dbReference type="InterPro" id="IPR000073">
    <property type="entry name" value="AB_hydrolase_1"/>
</dbReference>
<dbReference type="SUPFAM" id="SSF53474">
    <property type="entry name" value="alpha/beta-Hydrolases"/>
    <property type="match status" value="1"/>
</dbReference>
<evidence type="ECO:0000256" key="1">
    <source>
        <dbReference type="ARBA" id="ARBA00022801"/>
    </source>
</evidence>
<keyword evidence="1 3" id="KW-0378">Hydrolase</keyword>
<protein>
    <submittedName>
        <fullName evidence="3">Aminoacrylate hydrolase</fullName>
        <ecNumber evidence="3">3.5.1.-</ecNumber>
    </submittedName>
</protein>
<dbReference type="InterPro" id="IPR050266">
    <property type="entry name" value="AB_hydrolase_sf"/>
</dbReference>
<dbReference type="AlphaFoldDB" id="A0ABD5AQ11"/>
<proteinExistence type="predicted"/>
<dbReference type="NCBIfam" id="TIGR03611">
    <property type="entry name" value="RutD"/>
    <property type="match status" value="1"/>
</dbReference>
<sequence>MKHSIHPCSSQEDAPYLILSSGLGGHSSFWLHQVDTLCQHFHVLTYDQEGCHQDSALLPAHYHMCDMATQVLHLLEHLQIHEFHMIGHALGGIIGMELAKQLQSSSITMLSLTLINAWDELDAHTQKCFDARIALLASAGAEAYVRAQALFLYPPAWISQNHSHIKNTEDIQLQNFPPKTNVFARLKALMDFQLQPLHVEALQNVPLHIIANNDDFLVPVQKSHDLFRQLGHGQLSILTTGAHASTVTEPQLLNHTLTQFFYNSRIL</sequence>
<evidence type="ECO:0000259" key="2">
    <source>
        <dbReference type="Pfam" id="PF00561"/>
    </source>
</evidence>
<dbReference type="InterPro" id="IPR019913">
    <property type="entry name" value="Pyrimidine_utilisation_RutD"/>
</dbReference>
<dbReference type="EC" id="3.5.1.-" evidence="3"/>
<name>A0ABD5AQ11_ACICA</name>
<dbReference type="EMBL" id="JAUSQP010000005">
    <property type="protein sequence ID" value="MDP9804629.1"/>
    <property type="molecule type" value="Genomic_DNA"/>
</dbReference>
<dbReference type="Pfam" id="PF00561">
    <property type="entry name" value="Abhydrolase_1"/>
    <property type="match status" value="1"/>
</dbReference>
<dbReference type="PANTHER" id="PTHR43798:SF33">
    <property type="entry name" value="HYDROLASE, PUTATIVE (AFU_ORTHOLOGUE AFUA_2G14860)-RELATED"/>
    <property type="match status" value="1"/>
</dbReference>
<gene>
    <name evidence="3" type="ORF">J2771_002918</name>
</gene>
<dbReference type="PANTHER" id="PTHR43798">
    <property type="entry name" value="MONOACYLGLYCEROL LIPASE"/>
    <property type="match status" value="1"/>
</dbReference>
<accession>A0ABD5AQ11</accession>
<evidence type="ECO:0000313" key="4">
    <source>
        <dbReference type="Proteomes" id="UP001240164"/>
    </source>
</evidence>
<organism evidence="3 4">
    <name type="scientific">Acinetobacter calcoaceticus</name>
    <dbReference type="NCBI Taxonomy" id="471"/>
    <lineage>
        <taxon>Bacteria</taxon>
        <taxon>Pseudomonadati</taxon>
        <taxon>Pseudomonadota</taxon>
        <taxon>Gammaproteobacteria</taxon>
        <taxon>Moraxellales</taxon>
        <taxon>Moraxellaceae</taxon>
        <taxon>Acinetobacter</taxon>
        <taxon>Acinetobacter calcoaceticus/baumannii complex</taxon>
    </lineage>
</organism>
<reference evidence="3 4" key="1">
    <citation type="submission" date="2023-07" db="EMBL/GenBank/DDBJ databases">
        <title>Sorghum-associated microbial communities from plants grown in Nebraska, USA.</title>
        <authorList>
            <person name="Schachtman D."/>
        </authorList>
    </citation>
    <scope>NUCLEOTIDE SEQUENCE [LARGE SCALE GENOMIC DNA]</scope>
    <source>
        <strain evidence="3 4">CC146</strain>
    </source>
</reference>
<evidence type="ECO:0000313" key="3">
    <source>
        <dbReference type="EMBL" id="MDP9804629.1"/>
    </source>
</evidence>
<feature type="domain" description="AB hydrolase-1" evidence="2">
    <location>
        <begin position="17"/>
        <end position="122"/>
    </location>
</feature>